<dbReference type="PANTHER" id="PTHR43297:SF2">
    <property type="entry name" value="DIPEPTIDE TRANSPORT ATP-BINDING PROTEIN DPPD"/>
    <property type="match status" value="1"/>
</dbReference>
<dbReference type="NCBIfam" id="TIGR01727">
    <property type="entry name" value="oligo_HPY"/>
    <property type="match status" value="1"/>
</dbReference>
<comment type="similarity">
    <text evidence="2">Belongs to the ABC transporter superfamily.</text>
</comment>
<evidence type="ECO:0000256" key="1">
    <source>
        <dbReference type="ARBA" id="ARBA00004202"/>
    </source>
</evidence>
<protein>
    <submittedName>
        <fullName evidence="10">ABC transporter ATP-binding protein</fullName>
    </submittedName>
</protein>
<comment type="subcellular location">
    <subcellularLocation>
        <location evidence="1">Cell membrane</location>
        <topology evidence="1">Peripheral membrane protein</topology>
    </subcellularLocation>
</comment>
<reference evidence="10" key="1">
    <citation type="submission" date="2021-04" db="EMBL/GenBank/DDBJ databases">
        <title>Pseudonocardia sp. nov., isolated from sandy soil of mangrove forest.</title>
        <authorList>
            <person name="Zan Z."/>
            <person name="Huang R."/>
            <person name="Liu W."/>
        </authorList>
    </citation>
    <scope>NUCLEOTIDE SEQUENCE</scope>
    <source>
        <strain evidence="10">S2-4</strain>
    </source>
</reference>
<name>A0ABT1A5E6_9PSEU</name>
<dbReference type="RefSeq" id="WP_252441919.1">
    <property type="nucleotide sequence ID" value="NZ_JAGSOV010000052.1"/>
</dbReference>
<dbReference type="InterPro" id="IPR027417">
    <property type="entry name" value="P-loop_NTPase"/>
</dbReference>
<dbReference type="PROSITE" id="PS00211">
    <property type="entry name" value="ABC_TRANSPORTER_1"/>
    <property type="match status" value="1"/>
</dbReference>
<evidence type="ECO:0000256" key="5">
    <source>
        <dbReference type="ARBA" id="ARBA00022741"/>
    </source>
</evidence>
<dbReference type="Pfam" id="PF00005">
    <property type="entry name" value="ABC_tran"/>
    <property type="match status" value="1"/>
</dbReference>
<dbReference type="PANTHER" id="PTHR43297">
    <property type="entry name" value="OLIGOPEPTIDE TRANSPORT ATP-BINDING PROTEIN APPD"/>
    <property type="match status" value="1"/>
</dbReference>
<evidence type="ECO:0000256" key="3">
    <source>
        <dbReference type="ARBA" id="ARBA00022448"/>
    </source>
</evidence>
<dbReference type="CDD" id="cd03257">
    <property type="entry name" value="ABC_NikE_OppD_transporters"/>
    <property type="match status" value="1"/>
</dbReference>
<feature type="region of interest" description="Disordered" evidence="8">
    <location>
        <begin position="332"/>
        <end position="358"/>
    </location>
</feature>
<evidence type="ECO:0000256" key="2">
    <source>
        <dbReference type="ARBA" id="ARBA00005417"/>
    </source>
</evidence>
<dbReference type="InterPro" id="IPR003439">
    <property type="entry name" value="ABC_transporter-like_ATP-bd"/>
</dbReference>
<dbReference type="Pfam" id="PF08352">
    <property type="entry name" value="oligo_HPY"/>
    <property type="match status" value="1"/>
</dbReference>
<dbReference type="InterPro" id="IPR013563">
    <property type="entry name" value="Oligopep_ABC_C"/>
</dbReference>
<dbReference type="EMBL" id="JAGSOV010000052">
    <property type="protein sequence ID" value="MCO1658224.1"/>
    <property type="molecule type" value="Genomic_DNA"/>
</dbReference>
<dbReference type="InterPro" id="IPR017871">
    <property type="entry name" value="ABC_transporter-like_CS"/>
</dbReference>
<keyword evidence="11" id="KW-1185">Reference proteome</keyword>
<keyword evidence="6 10" id="KW-0067">ATP-binding</keyword>
<dbReference type="InterPro" id="IPR003593">
    <property type="entry name" value="AAA+_ATPase"/>
</dbReference>
<evidence type="ECO:0000256" key="8">
    <source>
        <dbReference type="SAM" id="MobiDB-lite"/>
    </source>
</evidence>
<dbReference type="SMART" id="SM00382">
    <property type="entry name" value="AAA"/>
    <property type="match status" value="1"/>
</dbReference>
<dbReference type="InterPro" id="IPR050388">
    <property type="entry name" value="ABC_Ni/Peptide_Import"/>
</dbReference>
<comment type="caution">
    <text evidence="10">The sequence shown here is derived from an EMBL/GenBank/DDBJ whole genome shotgun (WGS) entry which is preliminary data.</text>
</comment>
<sequence>MHPQPLLEVDDLHVEFSTADGPVEAVAGVSFTVGPEETVAVVGESGSGKSVTALAVLKLLDGGRISGGQVRFDGEDLASLDNRAMRRVRGNDIAMIFQDPMTSLDPLYSIGHQIVEALRLHRPVSKKAARERAVELLEQVGMPDPRRRLASYPHQLSGGQRQRVMIAIALACSPRLLIADEPTTALDVTIEAQILELLHELQREYRTAMLLVTHDMGVVAEIADRVVVFYGGQVVEQGPTAQVLRDPQHPYTAALLAAIPHPDSAKELQLPAIPGAVPALRDMPTGCRFNPRCAMAWDDCTREVPPLYELPGGRTSRCLLHRDGGGSAVVAPPAPPLTAELAPAGPPARAPLTTQKGI</sequence>
<dbReference type="GO" id="GO:0005524">
    <property type="term" value="F:ATP binding"/>
    <property type="evidence" value="ECO:0007669"/>
    <property type="project" value="UniProtKB-KW"/>
</dbReference>
<evidence type="ECO:0000313" key="11">
    <source>
        <dbReference type="Proteomes" id="UP001165283"/>
    </source>
</evidence>
<gene>
    <name evidence="10" type="ORF">KDL28_24485</name>
</gene>
<evidence type="ECO:0000256" key="4">
    <source>
        <dbReference type="ARBA" id="ARBA00022475"/>
    </source>
</evidence>
<dbReference type="PROSITE" id="PS50893">
    <property type="entry name" value="ABC_TRANSPORTER_2"/>
    <property type="match status" value="1"/>
</dbReference>
<feature type="domain" description="ABC transporter" evidence="9">
    <location>
        <begin position="7"/>
        <end position="256"/>
    </location>
</feature>
<keyword evidence="3" id="KW-0813">Transport</keyword>
<keyword evidence="4" id="KW-1003">Cell membrane</keyword>
<evidence type="ECO:0000313" key="10">
    <source>
        <dbReference type="EMBL" id="MCO1658224.1"/>
    </source>
</evidence>
<dbReference type="SUPFAM" id="SSF52540">
    <property type="entry name" value="P-loop containing nucleoside triphosphate hydrolases"/>
    <property type="match status" value="1"/>
</dbReference>
<dbReference type="Gene3D" id="3.40.50.300">
    <property type="entry name" value="P-loop containing nucleotide triphosphate hydrolases"/>
    <property type="match status" value="1"/>
</dbReference>
<accession>A0ABT1A5E6</accession>
<dbReference type="Proteomes" id="UP001165283">
    <property type="component" value="Unassembled WGS sequence"/>
</dbReference>
<keyword evidence="7" id="KW-0472">Membrane</keyword>
<evidence type="ECO:0000256" key="6">
    <source>
        <dbReference type="ARBA" id="ARBA00022840"/>
    </source>
</evidence>
<proteinExistence type="inferred from homology"/>
<evidence type="ECO:0000259" key="9">
    <source>
        <dbReference type="PROSITE" id="PS50893"/>
    </source>
</evidence>
<evidence type="ECO:0000256" key="7">
    <source>
        <dbReference type="ARBA" id="ARBA00023136"/>
    </source>
</evidence>
<organism evidence="10 11">
    <name type="scientific">Pseudonocardia humida</name>
    <dbReference type="NCBI Taxonomy" id="2800819"/>
    <lineage>
        <taxon>Bacteria</taxon>
        <taxon>Bacillati</taxon>
        <taxon>Actinomycetota</taxon>
        <taxon>Actinomycetes</taxon>
        <taxon>Pseudonocardiales</taxon>
        <taxon>Pseudonocardiaceae</taxon>
        <taxon>Pseudonocardia</taxon>
    </lineage>
</organism>
<keyword evidence="5" id="KW-0547">Nucleotide-binding</keyword>